<evidence type="ECO:0000313" key="1">
    <source>
        <dbReference type="EMBL" id="CAA9399813.1"/>
    </source>
</evidence>
<protein>
    <submittedName>
        <fullName evidence="1">Uncharacterized protein</fullName>
    </submittedName>
</protein>
<dbReference type="EMBL" id="CADCUR010000125">
    <property type="protein sequence ID" value="CAA9399813.1"/>
    <property type="molecule type" value="Genomic_DNA"/>
</dbReference>
<proteinExistence type="predicted"/>
<accession>A0A6J4NXX6</accession>
<name>A0A6J4NXX6_9BACT</name>
<reference evidence="1" key="1">
    <citation type="submission" date="2020-02" db="EMBL/GenBank/DDBJ databases">
        <authorList>
            <person name="Meier V. D."/>
        </authorList>
    </citation>
    <scope>NUCLEOTIDE SEQUENCE</scope>
    <source>
        <strain evidence="1">AVDCRST_MAG74</strain>
    </source>
</reference>
<gene>
    <name evidence="1" type="ORF">AVDCRST_MAG74-1593</name>
</gene>
<organism evidence="1">
    <name type="scientific">uncultured Pyrinomonadaceae bacterium</name>
    <dbReference type="NCBI Taxonomy" id="2283094"/>
    <lineage>
        <taxon>Bacteria</taxon>
        <taxon>Pseudomonadati</taxon>
        <taxon>Acidobacteriota</taxon>
        <taxon>Blastocatellia</taxon>
        <taxon>Blastocatellales</taxon>
        <taxon>Pyrinomonadaceae</taxon>
        <taxon>environmental samples</taxon>
    </lineage>
</organism>
<dbReference type="AlphaFoldDB" id="A0A6J4NXX6"/>
<sequence length="37" mass="4235">MCVQVCDIRLSPKIFRVPFGKQLKVLARLKNACQALF</sequence>